<reference evidence="1 2" key="1">
    <citation type="submission" date="2019-06" db="EMBL/GenBank/DDBJ databases">
        <title>Whole genome shotgun sequence of Vibrio inusitatus NBRC 102082.</title>
        <authorList>
            <person name="Hosoyama A."/>
            <person name="Uohara A."/>
            <person name="Ohji S."/>
            <person name="Ichikawa N."/>
        </authorList>
    </citation>
    <scope>NUCLEOTIDE SEQUENCE [LARGE SCALE GENOMIC DNA]</scope>
    <source>
        <strain evidence="1 2">NBRC 102082</strain>
    </source>
</reference>
<name>A0A4Y3HVK3_9VIBR</name>
<organism evidence="1 2">
    <name type="scientific">Vibrio inusitatus NBRC 102082</name>
    <dbReference type="NCBI Taxonomy" id="1219070"/>
    <lineage>
        <taxon>Bacteria</taxon>
        <taxon>Pseudomonadati</taxon>
        <taxon>Pseudomonadota</taxon>
        <taxon>Gammaproteobacteria</taxon>
        <taxon>Vibrionales</taxon>
        <taxon>Vibrionaceae</taxon>
        <taxon>Vibrio</taxon>
    </lineage>
</organism>
<dbReference type="OrthoDB" id="1550623at2"/>
<comment type="caution">
    <text evidence="1">The sequence shown here is derived from an EMBL/GenBank/DDBJ whole genome shotgun (WGS) entry which is preliminary data.</text>
</comment>
<dbReference type="PANTHER" id="PTHR35271">
    <property type="entry name" value="ABC TRANSPORTER, SUBSTRATE-BINDING LIPOPROTEIN-RELATED"/>
    <property type="match status" value="1"/>
</dbReference>
<dbReference type="Proteomes" id="UP000318717">
    <property type="component" value="Unassembled WGS sequence"/>
</dbReference>
<dbReference type="Gene3D" id="3.40.50.2300">
    <property type="match status" value="2"/>
</dbReference>
<dbReference type="EMBL" id="BJLF01000006">
    <property type="protein sequence ID" value="GEA50772.1"/>
    <property type="molecule type" value="Genomic_DNA"/>
</dbReference>
<dbReference type="Pfam" id="PF04392">
    <property type="entry name" value="ABC_sub_bind"/>
    <property type="match status" value="1"/>
</dbReference>
<gene>
    <name evidence="1" type="ORF">VIN01S_15760</name>
</gene>
<dbReference type="PANTHER" id="PTHR35271:SF1">
    <property type="entry name" value="ABC TRANSPORTER, SUBSTRATE-BINDING LIPOPROTEIN"/>
    <property type="match status" value="1"/>
</dbReference>
<proteinExistence type="predicted"/>
<evidence type="ECO:0000313" key="1">
    <source>
        <dbReference type="EMBL" id="GEA50772.1"/>
    </source>
</evidence>
<keyword evidence="2" id="KW-1185">Reference proteome</keyword>
<accession>A0A4Y3HVK3</accession>
<dbReference type="InterPro" id="IPR007487">
    <property type="entry name" value="ABC_transpt-TYRBP-like"/>
</dbReference>
<evidence type="ECO:0000313" key="2">
    <source>
        <dbReference type="Proteomes" id="UP000318717"/>
    </source>
</evidence>
<sequence>MYGNKMKITNCKLSTNWYRAVLLPLVSLSLFIPSLASYASEKRCLIVASYHDEFPGQRLKVQPALDELKGNCEIKKFDMDTKRNPDPEFIKAKALEAKNLIEKWNPNVVIAIEDNASKYLVQPYYKNSEIPFVFAGVDWTADAYGYPYENVTGIIEIVPIRQLIRQLHRIDSDYKKGLFIRPNRLSADKQYARVKDIFERDGIVIDDGVVDDFAGFKSTFLEAQSYDFIYFTNNAGIDGWDDEKAKEFIYEHSTRLVFSTSDWMVPFSMFSFSQVIQEQGQYAAQIAVEILNGAKPSDFPIISNRQWDLYINEELLSQVDVEIPSDLLRKAKKLND</sequence>
<dbReference type="AlphaFoldDB" id="A0A4Y3HVK3"/>
<protein>
    <recommendedName>
        <fullName evidence="3">ABC transporter substrate-binding protein</fullName>
    </recommendedName>
</protein>
<evidence type="ECO:0008006" key="3">
    <source>
        <dbReference type="Google" id="ProtNLM"/>
    </source>
</evidence>